<reference evidence="1" key="1">
    <citation type="submission" date="2022-08" db="EMBL/GenBank/DDBJ databases">
        <title>Genome Sequence of Lecanicillium fungicola.</title>
        <authorList>
            <person name="Buettner E."/>
        </authorList>
    </citation>
    <scope>NUCLEOTIDE SEQUENCE</scope>
    <source>
        <strain evidence="1">Babe33</strain>
    </source>
</reference>
<proteinExistence type="predicted"/>
<keyword evidence="2" id="KW-1185">Reference proteome</keyword>
<evidence type="ECO:0000313" key="2">
    <source>
        <dbReference type="Proteomes" id="UP001143910"/>
    </source>
</evidence>
<organism evidence="1 2">
    <name type="scientific">Zarea fungicola</name>
    <dbReference type="NCBI Taxonomy" id="93591"/>
    <lineage>
        <taxon>Eukaryota</taxon>
        <taxon>Fungi</taxon>
        <taxon>Dikarya</taxon>
        <taxon>Ascomycota</taxon>
        <taxon>Pezizomycotina</taxon>
        <taxon>Sordariomycetes</taxon>
        <taxon>Hypocreomycetidae</taxon>
        <taxon>Hypocreales</taxon>
        <taxon>Cordycipitaceae</taxon>
        <taxon>Zarea</taxon>
    </lineage>
</organism>
<comment type="caution">
    <text evidence="1">The sequence shown here is derived from an EMBL/GenBank/DDBJ whole genome shotgun (WGS) entry which is preliminary data.</text>
</comment>
<accession>A0ACC1NC51</accession>
<protein>
    <submittedName>
        <fullName evidence="1">Uncharacterized protein</fullName>
    </submittedName>
</protein>
<dbReference type="EMBL" id="JANJQO010000527">
    <property type="protein sequence ID" value="KAJ2976895.1"/>
    <property type="molecule type" value="Genomic_DNA"/>
</dbReference>
<sequence length="220" mass="24469">MDVLQKMVGASLDELKEMTSSGNYNKVQPPCLYNGGNGNIFFDCDWEAENNSSAGPCGGMAHFWELVTYWYKLTDERGFYDAVEKDLGFEREWIRLGHTHDTTCDSSVCLNATGTNLGLQGQHHGSAAHHGVQLRCHDHNMVQGAQTDSRNDSILDNMKEVKKIGQRAIEEDKKNLIFKILNIILLVVPFVGEVTGLAGTVGAQIARASYSCWWMLPMLV</sequence>
<gene>
    <name evidence="1" type="ORF">NQ176_g4682</name>
</gene>
<evidence type="ECO:0000313" key="1">
    <source>
        <dbReference type="EMBL" id="KAJ2976895.1"/>
    </source>
</evidence>
<dbReference type="Proteomes" id="UP001143910">
    <property type="component" value="Unassembled WGS sequence"/>
</dbReference>
<name>A0ACC1NC51_9HYPO</name>